<keyword evidence="3" id="KW-1185">Reference proteome</keyword>
<sequence>MKTLTTIIRLCGYALLAAGVLLIAVGFIGIAARDGIMEALSIFSPFNIWNWLAVMATLAPGGFLLFIADKIGGSGNGA</sequence>
<keyword evidence="1" id="KW-0472">Membrane</keyword>
<organism evidence="2 3">
    <name type="scientific">Bythopirellula goksoeyrii</name>
    <dbReference type="NCBI Taxonomy" id="1400387"/>
    <lineage>
        <taxon>Bacteria</taxon>
        <taxon>Pseudomonadati</taxon>
        <taxon>Planctomycetota</taxon>
        <taxon>Planctomycetia</taxon>
        <taxon>Pirellulales</taxon>
        <taxon>Lacipirellulaceae</taxon>
        <taxon>Bythopirellula</taxon>
    </lineage>
</organism>
<evidence type="ECO:0000313" key="2">
    <source>
        <dbReference type="EMBL" id="QEG34102.1"/>
    </source>
</evidence>
<dbReference type="KEGG" id="bgok:Pr1d_13740"/>
<evidence type="ECO:0000256" key="1">
    <source>
        <dbReference type="SAM" id="Phobius"/>
    </source>
</evidence>
<protein>
    <submittedName>
        <fullName evidence="2">Uncharacterized protein</fullName>
    </submittedName>
</protein>
<accession>A0A5B9Q9L9</accession>
<reference evidence="2 3" key="1">
    <citation type="submission" date="2019-08" db="EMBL/GenBank/DDBJ databases">
        <title>Deep-cultivation of Planctomycetes and their phenomic and genomic characterization uncovers novel biology.</title>
        <authorList>
            <person name="Wiegand S."/>
            <person name="Jogler M."/>
            <person name="Boedeker C."/>
            <person name="Pinto D."/>
            <person name="Vollmers J."/>
            <person name="Rivas-Marin E."/>
            <person name="Kohn T."/>
            <person name="Peeters S.H."/>
            <person name="Heuer A."/>
            <person name="Rast P."/>
            <person name="Oberbeckmann S."/>
            <person name="Bunk B."/>
            <person name="Jeske O."/>
            <person name="Meyerdierks A."/>
            <person name="Storesund J.E."/>
            <person name="Kallscheuer N."/>
            <person name="Luecker S."/>
            <person name="Lage O.M."/>
            <person name="Pohl T."/>
            <person name="Merkel B.J."/>
            <person name="Hornburger P."/>
            <person name="Mueller R.-W."/>
            <person name="Bruemmer F."/>
            <person name="Labrenz M."/>
            <person name="Spormann A.M."/>
            <person name="Op den Camp H."/>
            <person name="Overmann J."/>
            <person name="Amann R."/>
            <person name="Jetten M.S.M."/>
            <person name="Mascher T."/>
            <person name="Medema M.H."/>
            <person name="Devos D.P."/>
            <person name="Kaster A.-K."/>
            <person name="Ovreas L."/>
            <person name="Rohde M."/>
            <person name="Galperin M.Y."/>
            <person name="Jogler C."/>
        </authorList>
    </citation>
    <scope>NUCLEOTIDE SEQUENCE [LARGE SCALE GENOMIC DNA]</scope>
    <source>
        <strain evidence="2 3">Pr1d</strain>
    </source>
</reference>
<proteinExistence type="predicted"/>
<keyword evidence="1" id="KW-1133">Transmembrane helix</keyword>
<keyword evidence="1" id="KW-0812">Transmembrane</keyword>
<dbReference type="AlphaFoldDB" id="A0A5B9Q9L9"/>
<dbReference type="EMBL" id="CP042913">
    <property type="protein sequence ID" value="QEG34102.1"/>
    <property type="molecule type" value="Genomic_DNA"/>
</dbReference>
<evidence type="ECO:0000313" key="3">
    <source>
        <dbReference type="Proteomes" id="UP000323917"/>
    </source>
</evidence>
<dbReference type="Proteomes" id="UP000323917">
    <property type="component" value="Chromosome"/>
</dbReference>
<feature type="transmembrane region" description="Helical" evidence="1">
    <location>
        <begin position="48"/>
        <end position="68"/>
    </location>
</feature>
<name>A0A5B9Q9L9_9BACT</name>
<gene>
    <name evidence="2" type="ORF">Pr1d_13740</name>
</gene>
<feature type="transmembrane region" description="Helical" evidence="1">
    <location>
        <begin position="7"/>
        <end position="28"/>
    </location>
</feature>
<dbReference type="RefSeq" id="WP_148072792.1">
    <property type="nucleotide sequence ID" value="NZ_CP042913.1"/>
</dbReference>